<feature type="chain" id="PRO_5005536836" evidence="1">
    <location>
        <begin position="28"/>
        <end position="185"/>
    </location>
</feature>
<dbReference type="Proteomes" id="UP000037069">
    <property type="component" value="Unassembled WGS sequence"/>
</dbReference>
<name>A0A0L0CPN3_LUCCU</name>
<evidence type="ECO:0000313" key="2">
    <source>
        <dbReference type="EMBL" id="KNC34338.1"/>
    </source>
</evidence>
<organism evidence="2 3">
    <name type="scientific">Lucilia cuprina</name>
    <name type="common">Green bottle fly</name>
    <name type="synonym">Australian sheep blowfly</name>
    <dbReference type="NCBI Taxonomy" id="7375"/>
    <lineage>
        <taxon>Eukaryota</taxon>
        <taxon>Metazoa</taxon>
        <taxon>Ecdysozoa</taxon>
        <taxon>Arthropoda</taxon>
        <taxon>Hexapoda</taxon>
        <taxon>Insecta</taxon>
        <taxon>Pterygota</taxon>
        <taxon>Neoptera</taxon>
        <taxon>Endopterygota</taxon>
        <taxon>Diptera</taxon>
        <taxon>Brachycera</taxon>
        <taxon>Muscomorpha</taxon>
        <taxon>Oestroidea</taxon>
        <taxon>Calliphoridae</taxon>
        <taxon>Luciliinae</taxon>
        <taxon>Lucilia</taxon>
    </lineage>
</organism>
<gene>
    <name evidence="2" type="ORF">FF38_05976</name>
</gene>
<protein>
    <submittedName>
        <fullName evidence="2">Uncharacterized protein</fullName>
    </submittedName>
</protein>
<proteinExistence type="predicted"/>
<feature type="signal peptide" evidence="1">
    <location>
        <begin position="1"/>
        <end position="27"/>
    </location>
</feature>
<dbReference type="OMA" id="STQEICV"/>
<dbReference type="OrthoDB" id="8029473at2759"/>
<keyword evidence="3" id="KW-1185">Reference proteome</keyword>
<evidence type="ECO:0000313" key="3">
    <source>
        <dbReference type="Proteomes" id="UP000037069"/>
    </source>
</evidence>
<evidence type="ECO:0000256" key="1">
    <source>
        <dbReference type="SAM" id="SignalP"/>
    </source>
</evidence>
<dbReference type="AlphaFoldDB" id="A0A0L0CPN3"/>
<keyword evidence="1" id="KW-0732">Signal</keyword>
<dbReference type="EMBL" id="JRES01000080">
    <property type="protein sequence ID" value="KNC34338.1"/>
    <property type="molecule type" value="Genomic_DNA"/>
</dbReference>
<reference evidence="2 3" key="1">
    <citation type="journal article" date="2015" name="Nat. Commun.">
        <title>Lucilia cuprina genome unlocks parasitic fly biology to underpin future interventions.</title>
        <authorList>
            <person name="Anstead C.A."/>
            <person name="Korhonen P.K."/>
            <person name="Young N.D."/>
            <person name="Hall R.S."/>
            <person name="Jex A.R."/>
            <person name="Murali S.C."/>
            <person name="Hughes D.S."/>
            <person name="Lee S.F."/>
            <person name="Perry T."/>
            <person name="Stroehlein A.J."/>
            <person name="Ansell B.R."/>
            <person name="Breugelmans B."/>
            <person name="Hofmann A."/>
            <person name="Qu J."/>
            <person name="Dugan S."/>
            <person name="Lee S.L."/>
            <person name="Chao H."/>
            <person name="Dinh H."/>
            <person name="Han Y."/>
            <person name="Doddapaneni H.V."/>
            <person name="Worley K.C."/>
            <person name="Muzny D.M."/>
            <person name="Ioannidis P."/>
            <person name="Waterhouse R.M."/>
            <person name="Zdobnov E.M."/>
            <person name="James P.J."/>
            <person name="Bagnall N.H."/>
            <person name="Kotze A.C."/>
            <person name="Gibbs R.A."/>
            <person name="Richards S."/>
            <person name="Batterham P."/>
            <person name="Gasser R.B."/>
        </authorList>
    </citation>
    <scope>NUCLEOTIDE SEQUENCE [LARGE SCALE GENOMIC DNA]</scope>
    <source>
        <strain evidence="2 3">LS</strain>
        <tissue evidence="2">Full body</tissue>
    </source>
</reference>
<comment type="caution">
    <text evidence="2">The sequence shown here is derived from an EMBL/GenBank/DDBJ whole genome shotgun (WGS) entry which is preliminary data.</text>
</comment>
<sequence>MKIVLSVYNILIFLLVVCFLTHQSVNAACNVCQENNVACVNLTSYHMCFGASKPNTAQLFTCPDGLVCTNLPNICFQRSTLPASCGDTSSCGKCNSNQVFACTTRTTFAFCFGSTVPSEVVGSCPQGKICDASSAEICVDELTVNTLLVSTKPTSIVCDLEQTPVSTLLKKLFYYANDFNTYTDY</sequence>
<accession>A0A0L0CPN3</accession>